<dbReference type="AlphaFoldDB" id="V5F4Q7"/>
<protein>
    <submittedName>
        <fullName evidence="1">Uncharacterized protein</fullName>
    </submittedName>
</protein>
<accession>V5F4Q7</accession>
<evidence type="ECO:0000313" key="1">
    <source>
        <dbReference type="EMBL" id="GAD90324.1"/>
    </source>
</evidence>
<dbReference type="EMBL" id="BAUJ01000040">
    <property type="protein sequence ID" value="GAD90324.1"/>
    <property type="molecule type" value="Genomic_DNA"/>
</dbReference>
<gene>
    <name evidence="1" type="ORF">VHA01S_040_00040</name>
</gene>
<organism evidence="1 2">
    <name type="scientific">Vibrio halioticoli NBRC 102217</name>
    <dbReference type="NCBI Taxonomy" id="1219072"/>
    <lineage>
        <taxon>Bacteria</taxon>
        <taxon>Pseudomonadati</taxon>
        <taxon>Pseudomonadota</taxon>
        <taxon>Gammaproteobacteria</taxon>
        <taxon>Vibrionales</taxon>
        <taxon>Vibrionaceae</taxon>
        <taxon>Vibrio</taxon>
    </lineage>
</organism>
<sequence length="50" mass="5648">MIFHESKVKSIHLKAYGDSVTLDDDFDNAMTSDICDKAQNDATCRKIDLQ</sequence>
<dbReference type="Proteomes" id="UP000017800">
    <property type="component" value="Unassembled WGS sequence"/>
</dbReference>
<name>V5F4Q7_9VIBR</name>
<keyword evidence="2" id="KW-1185">Reference proteome</keyword>
<comment type="caution">
    <text evidence="1">The sequence shown here is derived from an EMBL/GenBank/DDBJ whole genome shotgun (WGS) entry which is preliminary data.</text>
</comment>
<reference evidence="1 2" key="1">
    <citation type="submission" date="2013-10" db="EMBL/GenBank/DDBJ databases">
        <authorList>
            <person name="Ichikawa N."/>
            <person name="Kimura A."/>
            <person name="Ohji S."/>
            <person name="Hosoyama A."/>
            <person name="Fujita N."/>
        </authorList>
    </citation>
    <scope>NUCLEOTIDE SEQUENCE [LARGE SCALE GENOMIC DNA]</scope>
    <source>
        <strain evidence="1 2">NBRC 102217</strain>
    </source>
</reference>
<evidence type="ECO:0000313" key="2">
    <source>
        <dbReference type="Proteomes" id="UP000017800"/>
    </source>
</evidence>
<proteinExistence type="predicted"/>
<reference evidence="1 2" key="2">
    <citation type="submission" date="2013-11" db="EMBL/GenBank/DDBJ databases">
        <title>Whole genome shotgun sequence of Vibrio halioticoli NBRC 102217.</title>
        <authorList>
            <person name="Isaki S."/>
            <person name="Kimura A."/>
            <person name="Ohji S."/>
            <person name="Hosoyama A."/>
            <person name="Fujita N."/>
            <person name="Hashimoto M."/>
            <person name="Hosoyama Y."/>
            <person name="Yamazoe A."/>
        </authorList>
    </citation>
    <scope>NUCLEOTIDE SEQUENCE [LARGE SCALE GENOMIC DNA]</scope>
    <source>
        <strain evidence="1 2">NBRC 102217</strain>
    </source>
</reference>